<evidence type="ECO:0000313" key="2">
    <source>
        <dbReference type="Proteomes" id="UP001060085"/>
    </source>
</evidence>
<proteinExistence type="predicted"/>
<sequence>MALVAPPCSPPFLFSPPLQNPQPLFRKPISEPKRERLFYFSLVPKSDLSLSSTYNTEFLNPSTNLNHHYFLQKITKLCESRNLSKALNLLEENVDNASIGSTEKSLAMGILLEACGVHKDIETGTEVHQIIWASTHFRDDSVLNTRIITMYSICGFVLESRAVFDQLQRKNLYHWNALLSGYTRNEHYKEAIGVFYELVLTTDYKPDNFTFPCVIKASGGLFDVNLGRAIHGMVAKTGLLSDVFVANSLVAMYGMFGMPAEAKNVFDHMPERNLVSWNSMMSVSSDYGCFEESLSLFVEILLGDNDWIPDSATLVTVLPVCAKEGDVEMGKAIHGLAVKLGISGELMVSNSLIDMYSKCGFLIEAQILLDLNDNKNVVSWNSLIGGYSRAGDVVGTFDLLRKMQLACDKVNEVTLLNVLPVCLEASELLRVKELHGYALRHGIKIVDLLASAFIAAYAKCDSLSSAECMFNGLDNKTLSSWNAVISGFVQHGNSLKAYDLYVEMRCFGLNPDSISIGILVSAASQLKSLTYGKQIHGFILRNGLETDFVISTSLLSLYFSCGNPFSAQILYDNFANRGLATSNAMIAGYSQNGLPDTALDVFRQMVLDGVQPCEISLVSALGACSQLSALRLGKEAHCFALKSQLMKDSFVNCAIIDMYAKCGLIKTSQKVFDQLQDKDTASYSVMISGYAIHGQGEEGNKLFLNMKRSGLKPDRFTFIGILMACNHAGLVEEGLKYFNEMHIVHRIEPELEHYACLIDMLGRAGHFEDALEVVDRMPMHPDAGIWSSLLSSCRIHSELDLGKTFAERLLRLDPKKAESYVLASNLFAGKGRWDDVRRMRGKMKEMGLEKDVGCSWIEVRGNSYSFIAGDQAHPESKLIHGMWRRLEAQITEMGYLPDLGSVLHDLKEEEKLENLRGHSEKLAISFGLLKTTKDVTLKVYKNLRICQDCHNAIKLVSKVTFREMIVRDNKRFHHFKDGFCSCGDYW</sequence>
<accession>A0ACC0AGN9</accession>
<comment type="caution">
    <text evidence="1">The sequence shown here is derived from an EMBL/GenBank/DDBJ whole genome shotgun (WGS) entry which is preliminary data.</text>
</comment>
<reference evidence="2" key="1">
    <citation type="journal article" date="2023" name="Nat. Plants">
        <title>Single-cell RNA sequencing provides a high-resolution roadmap for understanding the multicellular compartmentation of specialized metabolism.</title>
        <authorList>
            <person name="Sun S."/>
            <person name="Shen X."/>
            <person name="Li Y."/>
            <person name="Li Y."/>
            <person name="Wang S."/>
            <person name="Li R."/>
            <person name="Zhang H."/>
            <person name="Shen G."/>
            <person name="Guo B."/>
            <person name="Wei J."/>
            <person name="Xu J."/>
            <person name="St-Pierre B."/>
            <person name="Chen S."/>
            <person name="Sun C."/>
        </authorList>
    </citation>
    <scope>NUCLEOTIDE SEQUENCE [LARGE SCALE GENOMIC DNA]</scope>
</reference>
<name>A0ACC0AGN9_CATRO</name>
<organism evidence="1 2">
    <name type="scientific">Catharanthus roseus</name>
    <name type="common">Madagascar periwinkle</name>
    <name type="synonym">Vinca rosea</name>
    <dbReference type="NCBI Taxonomy" id="4058"/>
    <lineage>
        <taxon>Eukaryota</taxon>
        <taxon>Viridiplantae</taxon>
        <taxon>Streptophyta</taxon>
        <taxon>Embryophyta</taxon>
        <taxon>Tracheophyta</taxon>
        <taxon>Spermatophyta</taxon>
        <taxon>Magnoliopsida</taxon>
        <taxon>eudicotyledons</taxon>
        <taxon>Gunneridae</taxon>
        <taxon>Pentapetalae</taxon>
        <taxon>asterids</taxon>
        <taxon>lamiids</taxon>
        <taxon>Gentianales</taxon>
        <taxon>Apocynaceae</taxon>
        <taxon>Rauvolfioideae</taxon>
        <taxon>Vinceae</taxon>
        <taxon>Catharanthinae</taxon>
        <taxon>Catharanthus</taxon>
    </lineage>
</organism>
<evidence type="ECO:0000313" key="1">
    <source>
        <dbReference type="EMBL" id="KAI5660103.1"/>
    </source>
</evidence>
<gene>
    <name evidence="1" type="ORF">M9H77_28896</name>
</gene>
<dbReference type="Proteomes" id="UP001060085">
    <property type="component" value="Linkage Group LG06"/>
</dbReference>
<dbReference type="EMBL" id="CM044706">
    <property type="protein sequence ID" value="KAI5660103.1"/>
    <property type="molecule type" value="Genomic_DNA"/>
</dbReference>
<keyword evidence="2" id="KW-1185">Reference proteome</keyword>
<protein>
    <submittedName>
        <fullName evidence="1">Uncharacterized protein</fullName>
    </submittedName>
</protein>